<gene>
    <name evidence="2" type="primary">gst</name>
    <name evidence="2" type="ORF">SOCE836_064140</name>
</gene>
<dbReference type="Gene3D" id="3.40.30.10">
    <property type="entry name" value="Glutaredoxin"/>
    <property type="match status" value="1"/>
</dbReference>
<dbReference type="InterPro" id="IPR050983">
    <property type="entry name" value="GST_Omega/HSP26"/>
</dbReference>
<dbReference type="PANTHER" id="PTHR43968:SF6">
    <property type="entry name" value="GLUTATHIONE S-TRANSFERASE OMEGA"/>
    <property type="match status" value="1"/>
</dbReference>
<proteinExistence type="predicted"/>
<evidence type="ECO:0000313" key="3">
    <source>
        <dbReference type="Proteomes" id="UP000295497"/>
    </source>
</evidence>
<dbReference type="GO" id="GO:0005737">
    <property type="term" value="C:cytoplasm"/>
    <property type="evidence" value="ECO:0007669"/>
    <property type="project" value="TreeGrafter"/>
</dbReference>
<organism evidence="2 3">
    <name type="scientific">Sorangium cellulosum</name>
    <name type="common">Polyangium cellulosum</name>
    <dbReference type="NCBI Taxonomy" id="56"/>
    <lineage>
        <taxon>Bacteria</taxon>
        <taxon>Pseudomonadati</taxon>
        <taxon>Myxococcota</taxon>
        <taxon>Polyangia</taxon>
        <taxon>Polyangiales</taxon>
        <taxon>Polyangiaceae</taxon>
        <taxon>Sorangium</taxon>
    </lineage>
</organism>
<dbReference type="SUPFAM" id="SSF47616">
    <property type="entry name" value="GST C-terminal domain-like"/>
    <property type="match status" value="1"/>
</dbReference>
<evidence type="ECO:0000313" key="2">
    <source>
        <dbReference type="EMBL" id="AUX34243.1"/>
    </source>
</evidence>
<name>A0A4P2QXG2_SORCE</name>
<dbReference type="SUPFAM" id="SSF52833">
    <property type="entry name" value="Thioredoxin-like"/>
    <property type="match status" value="1"/>
</dbReference>
<dbReference type="PROSITE" id="PS50404">
    <property type="entry name" value="GST_NTER"/>
    <property type="match status" value="1"/>
</dbReference>
<dbReference type="Pfam" id="PF13409">
    <property type="entry name" value="GST_N_2"/>
    <property type="match status" value="1"/>
</dbReference>
<dbReference type="Pfam" id="PF13410">
    <property type="entry name" value="GST_C_2"/>
    <property type="match status" value="1"/>
</dbReference>
<dbReference type="AlphaFoldDB" id="A0A4P2QXG2"/>
<dbReference type="InterPro" id="IPR004045">
    <property type="entry name" value="Glutathione_S-Trfase_N"/>
</dbReference>
<dbReference type="Proteomes" id="UP000295497">
    <property type="component" value="Chromosome"/>
</dbReference>
<sequence length="204" mass="22307">MQLWLAFTSPFARKVRIAAQELGLAGEIELVETDPWTDPRLRAVNPLAKVPTLVLDDGEILYESSAICDHLDERAGGGRLVPRSGRERRRALRLQGLTDGAATAAGRLFAAERRAAAQPDPMTPRFEQAIAASLDALETEPLSTEVFTMAEVGAACLLGYLDFRWPERDWRPGRPALSAFWAAVASRPSIVETAHRLPTAAPRP</sequence>
<keyword evidence="2" id="KW-0808">Transferase</keyword>
<dbReference type="GO" id="GO:0016740">
    <property type="term" value="F:transferase activity"/>
    <property type="evidence" value="ECO:0007669"/>
    <property type="project" value="UniProtKB-KW"/>
</dbReference>
<dbReference type="Gene3D" id="1.20.1050.10">
    <property type="match status" value="1"/>
</dbReference>
<feature type="domain" description="GST N-terminal" evidence="1">
    <location>
        <begin position="1"/>
        <end position="79"/>
    </location>
</feature>
<protein>
    <submittedName>
        <fullName evidence="2">Glutathione S-transferase</fullName>
    </submittedName>
</protein>
<dbReference type="InterPro" id="IPR036282">
    <property type="entry name" value="Glutathione-S-Trfase_C_sf"/>
</dbReference>
<dbReference type="InterPro" id="IPR036249">
    <property type="entry name" value="Thioredoxin-like_sf"/>
</dbReference>
<reference evidence="2 3" key="1">
    <citation type="submission" date="2015-09" db="EMBL/GenBank/DDBJ databases">
        <title>Sorangium comparison.</title>
        <authorList>
            <person name="Zaburannyi N."/>
            <person name="Bunk B."/>
            <person name="Overmann J."/>
            <person name="Mueller R."/>
        </authorList>
    </citation>
    <scope>NUCLEOTIDE SEQUENCE [LARGE SCALE GENOMIC DNA]</scope>
    <source>
        <strain evidence="2 3">So ce836</strain>
    </source>
</reference>
<evidence type="ECO:0000259" key="1">
    <source>
        <dbReference type="PROSITE" id="PS50404"/>
    </source>
</evidence>
<dbReference type="CDD" id="cd03049">
    <property type="entry name" value="GST_N_3"/>
    <property type="match status" value="1"/>
</dbReference>
<accession>A0A4P2QXG2</accession>
<dbReference type="PANTHER" id="PTHR43968">
    <property type="match status" value="1"/>
</dbReference>
<dbReference type="EMBL" id="CP012672">
    <property type="protein sequence ID" value="AUX34243.1"/>
    <property type="molecule type" value="Genomic_DNA"/>
</dbReference>